<keyword evidence="2" id="KW-1185">Reference proteome</keyword>
<comment type="caution">
    <text evidence="1">The sequence shown here is derived from an EMBL/GenBank/DDBJ whole genome shotgun (WGS) entry which is preliminary data.</text>
</comment>
<dbReference type="Proteomes" id="UP000638848">
    <property type="component" value="Unassembled WGS sequence"/>
</dbReference>
<sequence length="164" mass="17696">MNTALSGILAIELRPHSPAGWIATYYPVVDTAAGRMVDINLVLHEQLLPTEHELAGPAAWLEADSPHASARCYADHRAWAARLAAGYDHALDVYDNETVDAQSSIEDPEAVRAATVLVDSARHAQAVTAESFDVPEKHLLGRFALPTGTGFTRDLAHTAPFCRS</sequence>
<accession>A0A917GH91</accession>
<evidence type="ECO:0000313" key="2">
    <source>
        <dbReference type="Proteomes" id="UP000638848"/>
    </source>
</evidence>
<name>A0A917GH91_9MICC</name>
<evidence type="ECO:0000313" key="1">
    <source>
        <dbReference type="EMBL" id="GGG45451.1"/>
    </source>
</evidence>
<dbReference type="AlphaFoldDB" id="A0A917GH91"/>
<gene>
    <name evidence="1" type="ORF">GCM10011374_04680</name>
</gene>
<reference evidence="1" key="2">
    <citation type="submission" date="2020-09" db="EMBL/GenBank/DDBJ databases">
        <authorList>
            <person name="Sun Q."/>
            <person name="Zhou Y."/>
        </authorList>
    </citation>
    <scope>NUCLEOTIDE SEQUENCE</scope>
    <source>
        <strain evidence="1">CGMCC 1.12187</strain>
    </source>
</reference>
<organism evidence="1 2">
    <name type="scientific">Kocuria dechangensis</name>
    <dbReference type="NCBI Taxonomy" id="1176249"/>
    <lineage>
        <taxon>Bacteria</taxon>
        <taxon>Bacillati</taxon>
        <taxon>Actinomycetota</taxon>
        <taxon>Actinomycetes</taxon>
        <taxon>Micrococcales</taxon>
        <taxon>Micrococcaceae</taxon>
        <taxon>Kocuria</taxon>
    </lineage>
</organism>
<dbReference type="RefSeq" id="WP_188534236.1">
    <property type="nucleotide sequence ID" value="NZ_BMEQ01000002.1"/>
</dbReference>
<protein>
    <submittedName>
        <fullName evidence="1">Uncharacterized protein</fullName>
    </submittedName>
</protein>
<reference evidence="1" key="1">
    <citation type="journal article" date="2014" name="Int. J. Syst. Evol. Microbiol.">
        <title>Complete genome sequence of Corynebacterium casei LMG S-19264T (=DSM 44701T), isolated from a smear-ripened cheese.</title>
        <authorList>
            <consortium name="US DOE Joint Genome Institute (JGI-PGF)"/>
            <person name="Walter F."/>
            <person name="Albersmeier A."/>
            <person name="Kalinowski J."/>
            <person name="Ruckert C."/>
        </authorList>
    </citation>
    <scope>NUCLEOTIDE SEQUENCE</scope>
    <source>
        <strain evidence="1">CGMCC 1.12187</strain>
    </source>
</reference>
<dbReference type="EMBL" id="BMEQ01000002">
    <property type="protein sequence ID" value="GGG45451.1"/>
    <property type="molecule type" value="Genomic_DNA"/>
</dbReference>
<proteinExistence type="predicted"/>